<evidence type="ECO:0000259" key="4">
    <source>
        <dbReference type="Pfam" id="PF07731"/>
    </source>
</evidence>
<organism evidence="6 7">
    <name type="scientific">Phyllosticta citricarpa</name>
    <dbReference type="NCBI Taxonomy" id="55181"/>
    <lineage>
        <taxon>Eukaryota</taxon>
        <taxon>Fungi</taxon>
        <taxon>Dikarya</taxon>
        <taxon>Ascomycota</taxon>
        <taxon>Pezizomycotina</taxon>
        <taxon>Dothideomycetes</taxon>
        <taxon>Dothideomycetes incertae sedis</taxon>
        <taxon>Botryosphaeriales</taxon>
        <taxon>Phyllostictaceae</taxon>
        <taxon>Phyllosticta</taxon>
    </lineage>
</organism>
<evidence type="ECO:0000313" key="6">
    <source>
        <dbReference type="EMBL" id="KAK7536644.1"/>
    </source>
</evidence>
<sequence length="625" mass="67842">MSFLAKSVVRSLTASHAFGGPELWSTVGKTEGALSAADRNGGSLLGTFDAPHLPVHLDGAEASRLMARGVDYDSMPDTGVTRYYNLTVSYQNIAPDGVQREGIVFNGQYPGPLIEANWGDWISVTVYNELGAKNEGTTIHWHGILQKETPWMDGVPGVTQCPIVPGQTLTYLFRADQYGTSWYHSHYSAQYSGGAVGPMIIYGPNNTQSAQYDVDLGPIMLSDWYHQSYYDLVEQTMAPAVQHVPPPVSDNNIMNGMGTFDCSQTDLPCTPNAGVPKFKFQSGTSYRLRLINSGSDATQTFSIDGHSMTVIANDYIPINPYTTTAVQIGVGQRTDVIVTANQDSDGAFWVRSNIGPGRKAGGCNDNNPDGQTAFGIIYYENADTSSVPTSTAQSNSMQTYCGNDPLSQTTPLNPSTPPTPDMTVDVPIQSLNNGTHNLFYFGGATFRADYNDALLLQANQGDFSFSPDANVHNYGTNTSVRLVVYNHNAMPHPMHLHGHDFWVLAEGKGHWDGTVVNPQNPQMRDTQIVLGGTDAVPSYIVIQYNLDHAQINPFHCHISWHNSAGFNLMALENPAAIQALQIPDSIKNTCTAWALFTSGIVVDQIDSGLRKRVNLGVEGAVAMRS</sequence>
<dbReference type="EMBL" id="JBBPDW010000035">
    <property type="protein sequence ID" value="KAK7536644.1"/>
    <property type="molecule type" value="Genomic_DNA"/>
</dbReference>
<dbReference type="Gene3D" id="2.60.40.420">
    <property type="entry name" value="Cupredoxins - blue copper proteins"/>
    <property type="match status" value="3"/>
</dbReference>
<protein>
    <submittedName>
        <fullName evidence="6">Multicopper like protein</fullName>
    </submittedName>
</protein>
<comment type="similarity">
    <text evidence="1">Belongs to the multicopper oxidase family.</text>
</comment>
<feature type="domain" description="Plastocyanin-like" evidence="4">
    <location>
        <begin position="460"/>
        <end position="574"/>
    </location>
</feature>
<dbReference type="Pfam" id="PF07731">
    <property type="entry name" value="Cu-oxidase_2"/>
    <property type="match status" value="1"/>
</dbReference>
<keyword evidence="2" id="KW-0186">Copper</keyword>
<reference evidence="6 7" key="1">
    <citation type="submission" date="2024-04" db="EMBL/GenBank/DDBJ databases">
        <title>Phyllosticta paracitricarpa is synonymous to the EU quarantine fungus P. citricarpa based on phylogenomic analyses.</title>
        <authorList>
            <consortium name="Lawrence Berkeley National Laboratory"/>
            <person name="Van Ingen-Buijs V.A."/>
            <person name="Van Westerhoven A.C."/>
            <person name="Haridas S."/>
            <person name="Skiadas P."/>
            <person name="Martin F."/>
            <person name="Groenewald J.Z."/>
            <person name="Crous P.W."/>
            <person name="Seidl M.F."/>
        </authorList>
    </citation>
    <scope>NUCLEOTIDE SEQUENCE [LARGE SCALE GENOMIC DNA]</scope>
    <source>
        <strain evidence="6 7">CBS 122670</strain>
    </source>
</reference>
<keyword evidence="7" id="KW-1185">Reference proteome</keyword>
<evidence type="ECO:0000256" key="2">
    <source>
        <dbReference type="ARBA" id="ARBA00023008"/>
    </source>
</evidence>
<evidence type="ECO:0000259" key="5">
    <source>
        <dbReference type="Pfam" id="PF07732"/>
    </source>
</evidence>
<dbReference type="InterPro" id="IPR001117">
    <property type="entry name" value="Cu-oxidase_2nd"/>
</dbReference>
<feature type="domain" description="Plastocyanin-like" evidence="3">
    <location>
        <begin position="218"/>
        <end position="382"/>
    </location>
</feature>
<proteinExistence type="inferred from homology"/>
<evidence type="ECO:0000256" key="1">
    <source>
        <dbReference type="ARBA" id="ARBA00010609"/>
    </source>
</evidence>
<dbReference type="InterPro" id="IPR045087">
    <property type="entry name" value="Cu-oxidase_fam"/>
</dbReference>
<feature type="domain" description="Plastocyanin-like" evidence="5">
    <location>
        <begin position="88"/>
        <end position="205"/>
    </location>
</feature>
<dbReference type="Pfam" id="PF07732">
    <property type="entry name" value="Cu-oxidase_3"/>
    <property type="match status" value="1"/>
</dbReference>
<dbReference type="CDD" id="cd13854">
    <property type="entry name" value="CuRO_1_MaLCC_like"/>
    <property type="match status" value="1"/>
</dbReference>
<comment type="caution">
    <text evidence="6">The sequence shown here is derived from an EMBL/GenBank/DDBJ whole genome shotgun (WGS) entry which is preliminary data.</text>
</comment>
<dbReference type="InterPro" id="IPR011706">
    <property type="entry name" value="Cu-oxidase_C"/>
</dbReference>
<dbReference type="CDD" id="cd13880">
    <property type="entry name" value="CuRO_2_MaLCC_like"/>
    <property type="match status" value="1"/>
</dbReference>
<accession>A0ABR1LPK3</accession>
<dbReference type="PANTHER" id="PTHR11709">
    <property type="entry name" value="MULTI-COPPER OXIDASE"/>
    <property type="match status" value="1"/>
</dbReference>
<evidence type="ECO:0000313" key="7">
    <source>
        <dbReference type="Proteomes" id="UP001365128"/>
    </source>
</evidence>
<evidence type="ECO:0000259" key="3">
    <source>
        <dbReference type="Pfam" id="PF00394"/>
    </source>
</evidence>
<dbReference type="Proteomes" id="UP001365128">
    <property type="component" value="Unassembled WGS sequence"/>
</dbReference>
<dbReference type="InterPro" id="IPR008972">
    <property type="entry name" value="Cupredoxin"/>
</dbReference>
<name>A0ABR1LPK3_9PEZI</name>
<dbReference type="Pfam" id="PF00394">
    <property type="entry name" value="Cu-oxidase"/>
    <property type="match status" value="1"/>
</dbReference>
<dbReference type="InterPro" id="IPR011707">
    <property type="entry name" value="Cu-oxidase-like_N"/>
</dbReference>
<dbReference type="SUPFAM" id="SSF49503">
    <property type="entry name" value="Cupredoxins"/>
    <property type="match status" value="3"/>
</dbReference>
<gene>
    <name evidence="6" type="ORF">IWX46DRAFT_257595</name>
</gene>
<dbReference type="CDD" id="cd13901">
    <property type="entry name" value="CuRO_3_MaLCC_like"/>
    <property type="match status" value="1"/>
</dbReference>
<dbReference type="PANTHER" id="PTHR11709:SF145">
    <property type="entry name" value="LCC1"/>
    <property type="match status" value="1"/>
</dbReference>